<sequence length="138" mass="15211">MSEIQAQPPRFDVSRAQIAAVVAEFYALVRAHPGLGPVFAAHVTDWPAHEEKITRFWANAILRERGYDGNPQAVHVAARDVRPEHFDVWLALFDGVLHRQLPAGQAAAWSALAHRIGRGFRAGVEEARRPAGAPPKLL</sequence>
<gene>
    <name evidence="1" type="ORF">FH759_08985</name>
</gene>
<dbReference type="CDD" id="cd08916">
    <property type="entry name" value="TrHb3_P"/>
    <property type="match status" value="1"/>
</dbReference>
<comment type="caution">
    <text evidence="1">The sequence shown here is derived from an EMBL/GenBank/DDBJ whole genome shotgun (WGS) entry which is preliminary data.</text>
</comment>
<evidence type="ECO:0000313" key="1">
    <source>
        <dbReference type="EMBL" id="MTJ04809.1"/>
    </source>
</evidence>
<name>A0A7C9HB20_9RHOB</name>
<evidence type="ECO:0000313" key="2">
    <source>
        <dbReference type="Proteomes" id="UP000483078"/>
    </source>
</evidence>
<dbReference type="EMBL" id="VENJ01000011">
    <property type="protein sequence ID" value="MTJ04809.1"/>
    <property type="molecule type" value="Genomic_DNA"/>
</dbReference>
<dbReference type="SUPFAM" id="SSF46458">
    <property type="entry name" value="Globin-like"/>
    <property type="match status" value="1"/>
</dbReference>
<organism evidence="1 2">
    <name type="scientific">Sediminimonas qiaohouensis</name>
    <dbReference type="NCBI Taxonomy" id="552061"/>
    <lineage>
        <taxon>Bacteria</taxon>
        <taxon>Pseudomonadati</taxon>
        <taxon>Pseudomonadota</taxon>
        <taxon>Alphaproteobacteria</taxon>
        <taxon>Rhodobacterales</taxon>
        <taxon>Roseobacteraceae</taxon>
        <taxon>Sediminimonas</taxon>
    </lineage>
</organism>
<accession>A0A7C9HB20</accession>
<protein>
    <submittedName>
        <fullName evidence="1">Group III truncated hemoglobin</fullName>
    </submittedName>
</protein>
<dbReference type="InterPro" id="IPR012292">
    <property type="entry name" value="Globin/Proto"/>
</dbReference>
<dbReference type="RefSeq" id="WP_273249567.1">
    <property type="nucleotide sequence ID" value="NZ_VENJ01000011.1"/>
</dbReference>
<dbReference type="Proteomes" id="UP000483078">
    <property type="component" value="Unassembled WGS sequence"/>
</dbReference>
<dbReference type="GO" id="GO:0020037">
    <property type="term" value="F:heme binding"/>
    <property type="evidence" value="ECO:0007669"/>
    <property type="project" value="InterPro"/>
</dbReference>
<reference evidence="1 2" key="1">
    <citation type="submission" date="2019-06" db="EMBL/GenBank/DDBJ databases">
        <title>Enrichment of Autotrophic Halophilic Microorganisms from Red Sea Brine Pool Using Microbial Electrosynthesis System.</title>
        <authorList>
            <person name="Alqahtani M.F."/>
            <person name="Bajracharya S."/>
            <person name="Katuri K.P."/>
            <person name="Ali M."/>
            <person name="Saikaly P.E."/>
        </authorList>
    </citation>
    <scope>NUCLEOTIDE SEQUENCE [LARGE SCALE GENOMIC DNA]</scope>
    <source>
        <strain evidence="1">MES6</strain>
    </source>
</reference>
<dbReference type="AlphaFoldDB" id="A0A7C9HB20"/>
<dbReference type="GO" id="GO:0019825">
    <property type="term" value="F:oxygen binding"/>
    <property type="evidence" value="ECO:0007669"/>
    <property type="project" value="InterPro"/>
</dbReference>
<dbReference type="Gene3D" id="1.10.490.10">
    <property type="entry name" value="Globins"/>
    <property type="match status" value="1"/>
</dbReference>
<dbReference type="InterPro" id="IPR009050">
    <property type="entry name" value="Globin-like_sf"/>
</dbReference>
<proteinExistence type="predicted"/>